<dbReference type="Gene3D" id="3.40.50.300">
    <property type="entry name" value="P-loop containing nucleotide triphosphate hydrolases"/>
    <property type="match status" value="1"/>
</dbReference>
<evidence type="ECO:0000313" key="5">
    <source>
        <dbReference type="EMBL" id="TCV83311.1"/>
    </source>
</evidence>
<dbReference type="InterPro" id="IPR027417">
    <property type="entry name" value="P-loop_NTPase"/>
</dbReference>
<dbReference type="InterPro" id="IPR051451">
    <property type="entry name" value="PhoH2-like"/>
</dbReference>
<proteinExistence type="inferred from homology"/>
<dbReference type="GO" id="GO:0005829">
    <property type="term" value="C:cytosol"/>
    <property type="evidence" value="ECO:0007669"/>
    <property type="project" value="TreeGrafter"/>
</dbReference>
<evidence type="ECO:0000313" key="6">
    <source>
        <dbReference type="Proteomes" id="UP000295367"/>
    </source>
</evidence>
<dbReference type="PANTHER" id="PTHR30473">
    <property type="entry name" value="PROTEIN PHOH"/>
    <property type="match status" value="1"/>
</dbReference>
<dbReference type="PANTHER" id="PTHR30473:SF3">
    <property type="entry name" value="PROTEIN PHOH"/>
    <property type="match status" value="1"/>
</dbReference>
<accession>A0A4R3XWU0</accession>
<organism evidence="5 6">
    <name type="scientific">Sulfurirhabdus autotrophica</name>
    <dbReference type="NCBI Taxonomy" id="1706046"/>
    <lineage>
        <taxon>Bacteria</taxon>
        <taxon>Pseudomonadati</taxon>
        <taxon>Pseudomonadota</taxon>
        <taxon>Betaproteobacteria</taxon>
        <taxon>Nitrosomonadales</taxon>
        <taxon>Sulfuricellaceae</taxon>
        <taxon>Sulfurirhabdus</taxon>
    </lineage>
</organism>
<evidence type="ECO:0000256" key="1">
    <source>
        <dbReference type="ARBA" id="ARBA00010393"/>
    </source>
</evidence>
<protein>
    <submittedName>
        <fullName evidence="5">Phosphate starvation-inducible PhoH-like protein</fullName>
    </submittedName>
</protein>
<dbReference type="SUPFAM" id="SSF52540">
    <property type="entry name" value="P-loop containing nucleoside triphosphate hydrolases"/>
    <property type="match status" value="1"/>
</dbReference>
<dbReference type="Proteomes" id="UP000295367">
    <property type="component" value="Unassembled WGS sequence"/>
</dbReference>
<evidence type="ECO:0000259" key="4">
    <source>
        <dbReference type="Pfam" id="PF02562"/>
    </source>
</evidence>
<keyword evidence="2" id="KW-0547">Nucleotide-binding</keyword>
<comment type="similarity">
    <text evidence="1">Belongs to the PhoH family.</text>
</comment>
<keyword evidence="3" id="KW-0067">ATP-binding</keyword>
<dbReference type="AlphaFoldDB" id="A0A4R3XWU0"/>
<gene>
    <name evidence="5" type="ORF">EDC63_11662</name>
</gene>
<dbReference type="RefSeq" id="WP_124947152.1">
    <property type="nucleotide sequence ID" value="NZ_BHVT01000065.1"/>
</dbReference>
<dbReference type="EMBL" id="SMCO01000016">
    <property type="protein sequence ID" value="TCV83311.1"/>
    <property type="molecule type" value="Genomic_DNA"/>
</dbReference>
<comment type="caution">
    <text evidence="5">The sequence shown here is derived from an EMBL/GenBank/DDBJ whole genome shotgun (WGS) entry which is preliminary data.</text>
</comment>
<keyword evidence="6" id="KW-1185">Reference proteome</keyword>
<evidence type="ECO:0000256" key="2">
    <source>
        <dbReference type="ARBA" id="ARBA00022741"/>
    </source>
</evidence>
<evidence type="ECO:0000256" key="3">
    <source>
        <dbReference type="ARBA" id="ARBA00022840"/>
    </source>
</evidence>
<dbReference type="InterPro" id="IPR003714">
    <property type="entry name" value="PhoH"/>
</dbReference>
<dbReference type="Pfam" id="PF02562">
    <property type="entry name" value="PhoH"/>
    <property type="match status" value="1"/>
</dbReference>
<reference evidence="5 6" key="1">
    <citation type="submission" date="2019-03" db="EMBL/GenBank/DDBJ databases">
        <title>Genomic Encyclopedia of Type Strains, Phase IV (KMG-IV): sequencing the most valuable type-strain genomes for metagenomic binning, comparative biology and taxonomic classification.</title>
        <authorList>
            <person name="Goeker M."/>
        </authorList>
    </citation>
    <scope>NUCLEOTIDE SEQUENCE [LARGE SCALE GENOMIC DNA]</scope>
    <source>
        <strain evidence="5 6">DSM 100309</strain>
    </source>
</reference>
<sequence length="252" mass="27968">MSRRDRHQKPRASTHPFETENILSLVTPSPKIYPFKYLNSPQEQYGNAILNYPLVFGLGPAGTGKTYVCGALAAEALREKRIEKIIITRPAVEAGESLGFLPGDKDEKYEPWLQPFRDVLHERLGKSAVDYHVSHGKIEGAPLAYMRGRTFKNAYVIMDEAQNATPAQMRMFLTRIGENCTVIVNGDLDQTDLTGISGLAEALRILSFIPSVKVFSFKASDSVRSGLCREICEAFEQDSANVYGNRIPAAAR</sequence>
<feature type="domain" description="PhoH-like protein" evidence="4">
    <location>
        <begin position="38"/>
        <end position="236"/>
    </location>
</feature>
<dbReference type="OrthoDB" id="9805148at2"/>
<name>A0A4R3XWU0_9PROT</name>
<dbReference type="GO" id="GO:0005524">
    <property type="term" value="F:ATP binding"/>
    <property type="evidence" value="ECO:0007669"/>
    <property type="project" value="UniProtKB-KW"/>
</dbReference>